<feature type="transmembrane region" description="Helical" evidence="9">
    <location>
        <begin position="351"/>
        <end position="371"/>
    </location>
</feature>
<gene>
    <name evidence="11" type="ORF">LF923_0017610</name>
    <name evidence="12" type="ORF">LF929_003695</name>
</gene>
<proteinExistence type="predicted"/>
<organism evidence="12">
    <name type="scientific">Dickeya oryzae</name>
    <dbReference type="NCBI Taxonomy" id="1240404"/>
    <lineage>
        <taxon>Bacteria</taxon>
        <taxon>Pseudomonadati</taxon>
        <taxon>Pseudomonadota</taxon>
        <taxon>Gammaproteobacteria</taxon>
        <taxon>Enterobacterales</taxon>
        <taxon>Pectobacteriaceae</taxon>
        <taxon>Dickeya</taxon>
    </lineage>
</organism>
<dbReference type="GO" id="GO:0009401">
    <property type="term" value="P:phosphoenolpyruvate-dependent sugar phosphotransferase system"/>
    <property type="evidence" value="ECO:0007669"/>
    <property type="project" value="InterPro"/>
</dbReference>
<dbReference type="PIRSF" id="PIRSF006351">
    <property type="entry name" value="PTS_EIIC-Cellobiose"/>
    <property type="match status" value="1"/>
</dbReference>
<evidence type="ECO:0000259" key="10">
    <source>
        <dbReference type="PROSITE" id="PS51105"/>
    </source>
</evidence>
<evidence type="ECO:0000256" key="9">
    <source>
        <dbReference type="SAM" id="Phobius"/>
    </source>
</evidence>
<comment type="subcellular location">
    <subcellularLocation>
        <location evidence="1">Cell membrane</location>
        <topology evidence="1">Multi-pass membrane protein</topology>
    </subcellularLocation>
</comment>
<keyword evidence="4 8" id="KW-0762">Sugar transport</keyword>
<evidence type="ECO:0000256" key="3">
    <source>
        <dbReference type="ARBA" id="ARBA00022475"/>
    </source>
</evidence>
<dbReference type="GO" id="GO:1901264">
    <property type="term" value="P:carbohydrate derivative transport"/>
    <property type="evidence" value="ECO:0007669"/>
    <property type="project" value="TreeGrafter"/>
</dbReference>
<evidence type="ECO:0000256" key="4">
    <source>
        <dbReference type="ARBA" id="ARBA00022597"/>
    </source>
</evidence>
<dbReference type="GeneID" id="302580746"/>
<dbReference type="InterPro" id="IPR003352">
    <property type="entry name" value="PTS_EIIC"/>
</dbReference>
<keyword evidence="3 8" id="KW-1003">Cell membrane</keyword>
<comment type="function">
    <text evidence="8">The phosphoenolpyruvate-dependent sugar phosphotransferase system (PTS), a major carbohydrate active -transport system, catalyzes the phosphorylation of incoming sugar substrates concomitant with their translocation across the cell membrane.</text>
</comment>
<evidence type="ECO:0000313" key="11">
    <source>
        <dbReference type="EMBL" id="XDL13966.1"/>
    </source>
</evidence>
<keyword evidence="2 8" id="KW-0813">Transport</keyword>
<name>A0AB39IU82_9GAMM</name>
<feature type="transmembrane region" description="Helical" evidence="9">
    <location>
        <begin position="72"/>
        <end position="94"/>
    </location>
</feature>
<evidence type="ECO:0000256" key="6">
    <source>
        <dbReference type="ARBA" id="ARBA00022989"/>
    </source>
</evidence>
<keyword evidence="7 8" id="KW-0472">Membrane</keyword>
<feature type="transmembrane region" description="Helical" evidence="9">
    <location>
        <begin position="391"/>
        <end position="419"/>
    </location>
</feature>
<reference evidence="12" key="1">
    <citation type="submission" date="2024-07" db="EMBL/GenBank/DDBJ databases">
        <authorList>
            <person name="Pedron J."/>
        </authorList>
    </citation>
    <scope>NUCLEOTIDE SEQUENCE</scope>
    <source>
        <strain evidence="12">A003-S1-M15</strain>
        <strain evidence="11">A642-S2-A17</strain>
    </source>
</reference>
<dbReference type="EMBL" id="CP162411">
    <property type="protein sequence ID" value="XDL13966.1"/>
    <property type="molecule type" value="Genomic_DNA"/>
</dbReference>
<dbReference type="RefSeq" id="WP_038905538.1">
    <property type="nucleotide sequence ID" value="NZ_CM001972.1"/>
</dbReference>
<dbReference type="AlphaFoldDB" id="A0AB39IU82"/>
<dbReference type="PANTHER" id="PTHR33989">
    <property type="match status" value="1"/>
</dbReference>
<dbReference type="GO" id="GO:0005886">
    <property type="term" value="C:plasma membrane"/>
    <property type="evidence" value="ECO:0007669"/>
    <property type="project" value="UniProtKB-SubCell"/>
</dbReference>
<dbReference type="InterPro" id="IPR051088">
    <property type="entry name" value="PTS_Sugar-EIIC/EIIB"/>
</dbReference>
<evidence type="ECO:0000313" key="12">
    <source>
        <dbReference type="EMBL" id="XDL25340.1"/>
    </source>
</evidence>
<dbReference type="PROSITE" id="PS51105">
    <property type="entry name" value="PTS_EIIC_TYPE_3"/>
    <property type="match status" value="1"/>
</dbReference>
<evidence type="ECO:0000256" key="2">
    <source>
        <dbReference type="ARBA" id="ARBA00022448"/>
    </source>
</evidence>
<dbReference type="InterPro" id="IPR004796">
    <property type="entry name" value="PTS_IIC_cello"/>
</dbReference>
<dbReference type="Pfam" id="PF02378">
    <property type="entry name" value="PTS_EIIC"/>
    <property type="match status" value="1"/>
</dbReference>
<dbReference type="EMBL" id="CP162670">
    <property type="protein sequence ID" value="XDL25340.1"/>
    <property type="molecule type" value="Genomic_DNA"/>
</dbReference>
<accession>A0AB39IU82</accession>
<dbReference type="NCBIfam" id="TIGR00410">
    <property type="entry name" value="lacE"/>
    <property type="match status" value="1"/>
</dbReference>
<feature type="transmembrane region" description="Helical" evidence="9">
    <location>
        <begin position="295"/>
        <end position="316"/>
    </location>
</feature>
<keyword evidence="5 9" id="KW-0812">Transmembrane</keyword>
<feature type="transmembrane region" description="Helical" evidence="9">
    <location>
        <begin position="31"/>
        <end position="52"/>
    </location>
</feature>
<feature type="transmembrane region" description="Helical" evidence="9">
    <location>
        <begin position="235"/>
        <end position="253"/>
    </location>
</feature>
<evidence type="ECO:0000256" key="7">
    <source>
        <dbReference type="ARBA" id="ARBA00023136"/>
    </source>
</evidence>
<protein>
    <recommendedName>
        <fullName evidence="8">Permease IIC component</fullName>
    </recommendedName>
</protein>
<dbReference type="GO" id="GO:0008982">
    <property type="term" value="F:protein-N(PI)-phosphohistidine-sugar phosphotransferase activity"/>
    <property type="evidence" value="ECO:0007669"/>
    <property type="project" value="UniProtKB-UniRule"/>
</dbReference>
<feature type="transmembrane region" description="Helical" evidence="9">
    <location>
        <begin position="187"/>
        <end position="208"/>
    </location>
</feature>
<feature type="transmembrane region" description="Helical" evidence="9">
    <location>
        <begin position="106"/>
        <end position="128"/>
    </location>
</feature>
<sequence length="448" mass="48435">MSFKDKAIDSLGSFANQFNSLRYIMAIKASFITLMPVIIVGAFSVLISNMVLDPKNGLASFALFSFLAPLKPIMSGINYATLNFLTIGAVFLIGIELGKINGSRSLFPGLLAVICFISITPTTIDMVINGQTLPVKDVLARQFSDTKSLFLGMFIAILSVEIYSKLESVEGLRIKMPDSVPPNVSASFSALIPAIITVTLVATFGFTFQKVTGMYLYDAIYKVVQQPLESVVQSLPGLLILMFVAQLFWVIGIHGNQMIKPIREPLLLGAIAVNMTAFEQGHEVPNIITMPFWDVYMSIGGSGLTIGLLLAVMIASKRREMKEIAKISFGPCIFNINEPVIFGMPIMLNPILAIPFIITPLVTGTIGYFATSMGFAGKAVVMVPWTTPPLINAWLSTAGSMGAVATQVVCIIVATLIYLPFVKVASRRADLAQREAELEAATQANALK</sequence>
<evidence type="ECO:0000256" key="8">
    <source>
        <dbReference type="PIRNR" id="PIRNR006351"/>
    </source>
</evidence>
<evidence type="ECO:0000256" key="5">
    <source>
        <dbReference type="ARBA" id="ARBA00022692"/>
    </source>
</evidence>
<feature type="domain" description="PTS EIIC type-3" evidence="10">
    <location>
        <begin position="7"/>
        <end position="421"/>
    </location>
</feature>
<evidence type="ECO:0000256" key="1">
    <source>
        <dbReference type="ARBA" id="ARBA00004651"/>
    </source>
</evidence>
<dbReference type="PANTHER" id="PTHR33989:SF4">
    <property type="entry name" value="PTS SYSTEM N,N'-DIACETYLCHITOBIOSE-SPECIFIC EIIC COMPONENT"/>
    <property type="match status" value="1"/>
</dbReference>
<dbReference type="InterPro" id="IPR004501">
    <property type="entry name" value="PTS_EIIC_3"/>
</dbReference>
<keyword evidence="6 9" id="KW-1133">Transmembrane helix</keyword>